<dbReference type="GO" id="GO:0005506">
    <property type="term" value="F:iron ion binding"/>
    <property type="evidence" value="ECO:0007669"/>
    <property type="project" value="InterPro"/>
</dbReference>
<dbReference type="GO" id="GO:0016020">
    <property type="term" value="C:membrane"/>
    <property type="evidence" value="ECO:0007669"/>
    <property type="project" value="UniProtKB-SubCell"/>
</dbReference>
<keyword evidence="6 13" id="KW-1133">Transmembrane helix</keyword>
<keyword evidence="8 11" id="KW-0408">Iron</keyword>
<evidence type="ECO:0000256" key="6">
    <source>
        <dbReference type="ARBA" id="ARBA00022989"/>
    </source>
</evidence>
<evidence type="ECO:0000256" key="11">
    <source>
        <dbReference type="PIRSR" id="PIRSR602401-1"/>
    </source>
</evidence>
<dbReference type="PROSITE" id="PS00086">
    <property type="entry name" value="CYTOCHROME_P450"/>
    <property type="match status" value="1"/>
</dbReference>
<proteinExistence type="inferred from homology"/>
<evidence type="ECO:0000313" key="15">
    <source>
        <dbReference type="Proteomes" id="UP001141552"/>
    </source>
</evidence>
<dbReference type="AlphaFoldDB" id="A0A9Q0F115"/>
<evidence type="ECO:0000256" key="13">
    <source>
        <dbReference type="SAM" id="Phobius"/>
    </source>
</evidence>
<dbReference type="PANTHER" id="PTHR24282">
    <property type="entry name" value="CYTOCHROME P450 FAMILY MEMBER"/>
    <property type="match status" value="1"/>
</dbReference>
<comment type="subcellular location">
    <subcellularLocation>
        <location evidence="1">Membrane</location>
        <topology evidence="1">Single-pass membrane protein</topology>
    </subcellularLocation>
</comment>
<accession>A0A9Q0F115</accession>
<keyword evidence="9 12" id="KW-0503">Monooxygenase</keyword>
<evidence type="ECO:0000256" key="7">
    <source>
        <dbReference type="ARBA" id="ARBA00023002"/>
    </source>
</evidence>
<protein>
    <recommendedName>
        <fullName evidence="16">Cytochrome P450</fullName>
    </recommendedName>
</protein>
<evidence type="ECO:0008006" key="16">
    <source>
        <dbReference type="Google" id="ProtNLM"/>
    </source>
</evidence>
<comment type="similarity">
    <text evidence="2 12">Belongs to the cytochrome P450 family.</text>
</comment>
<dbReference type="PRINTS" id="PR00463">
    <property type="entry name" value="EP450I"/>
</dbReference>
<feature type="transmembrane region" description="Helical" evidence="13">
    <location>
        <begin position="6"/>
        <end position="27"/>
    </location>
</feature>
<gene>
    <name evidence="14" type="ORF">Tsubulata_045772</name>
</gene>
<dbReference type="PRINTS" id="PR00385">
    <property type="entry name" value="P450"/>
</dbReference>
<dbReference type="GO" id="GO:0016705">
    <property type="term" value="F:oxidoreductase activity, acting on paired donors, with incorporation or reduction of molecular oxygen"/>
    <property type="evidence" value="ECO:0007669"/>
    <property type="project" value="InterPro"/>
</dbReference>
<dbReference type="Proteomes" id="UP001141552">
    <property type="component" value="Unassembled WGS sequence"/>
</dbReference>
<dbReference type="InterPro" id="IPR002401">
    <property type="entry name" value="Cyt_P450_E_grp-I"/>
</dbReference>
<evidence type="ECO:0000256" key="5">
    <source>
        <dbReference type="ARBA" id="ARBA00022723"/>
    </source>
</evidence>
<dbReference type="GO" id="GO:0004497">
    <property type="term" value="F:monooxygenase activity"/>
    <property type="evidence" value="ECO:0007669"/>
    <property type="project" value="UniProtKB-KW"/>
</dbReference>
<evidence type="ECO:0000256" key="9">
    <source>
        <dbReference type="ARBA" id="ARBA00023033"/>
    </source>
</evidence>
<dbReference type="InterPro" id="IPR017972">
    <property type="entry name" value="Cyt_P450_CS"/>
</dbReference>
<keyword evidence="10 13" id="KW-0472">Membrane</keyword>
<sequence length="516" mass="58998">MSMKSMIINSLSICLFLYILFYIFKFLKKVWWCPIRLQSAMRSQGITGPPYRFLHGNTKEITSMRNGAISKPMEISHQILPRIQPHIYSWTKLYGMNFLNWYGSKAQLVILEPELLKEVMNNKDGAILKAVIQDYADKLLGNGLFTSQGEKWQKMRKLANHAFHADSLKLGMIPAMIVSVEIMLERWRQEKVREVEMYQEFKILTSDIISRVVFGFSHLEGKNVFEMVAKLSLIVARNNYKVGIPGIKKFLRTNDDIESDKLEKGIRDSIIKIMKKREDEVMMGDRDSYGSDYLGLLLNVHHDNDNSKSISVDDVVGECKSFYIAGYETTASAITWTIFLLAIHTEWQERAREEVIELFGKQNPSPDGVGRLKTMGMIVNECLRLYPPVFNLTREVQREVRLGELVIPEKMAVCIPVLALHHDPQIWGEDVHIFKPERFADGVANATKNCAAAFMPFGMGPRTCVGLNYAFAEIKIALSMILQQYSFTLSPTYTHSPVHILTICPQYGLQINLQPL</sequence>
<dbReference type="OrthoDB" id="1470350at2759"/>
<reference evidence="14" key="1">
    <citation type="submission" date="2022-02" db="EMBL/GenBank/DDBJ databases">
        <authorList>
            <person name="Henning P.M."/>
            <person name="McCubbin A.G."/>
            <person name="Shore J.S."/>
        </authorList>
    </citation>
    <scope>NUCLEOTIDE SEQUENCE</scope>
    <source>
        <strain evidence="14">F60SS</strain>
        <tissue evidence="14">Leaves</tissue>
    </source>
</reference>
<name>A0A9Q0F115_9ROSI</name>
<keyword evidence="15" id="KW-1185">Reference proteome</keyword>
<dbReference type="Gene3D" id="1.10.630.10">
    <property type="entry name" value="Cytochrome P450"/>
    <property type="match status" value="1"/>
</dbReference>
<feature type="binding site" description="axial binding residue" evidence="11">
    <location>
        <position position="464"/>
    </location>
    <ligand>
        <name>heme</name>
        <dbReference type="ChEBI" id="CHEBI:30413"/>
    </ligand>
    <ligandPart>
        <name>Fe</name>
        <dbReference type="ChEBI" id="CHEBI:18248"/>
    </ligandPart>
</feature>
<keyword evidence="4 13" id="KW-0812">Transmembrane</keyword>
<evidence type="ECO:0000256" key="1">
    <source>
        <dbReference type="ARBA" id="ARBA00004167"/>
    </source>
</evidence>
<dbReference type="GO" id="GO:0020037">
    <property type="term" value="F:heme binding"/>
    <property type="evidence" value="ECO:0007669"/>
    <property type="project" value="InterPro"/>
</dbReference>
<organism evidence="14 15">
    <name type="scientific">Turnera subulata</name>
    <dbReference type="NCBI Taxonomy" id="218843"/>
    <lineage>
        <taxon>Eukaryota</taxon>
        <taxon>Viridiplantae</taxon>
        <taxon>Streptophyta</taxon>
        <taxon>Embryophyta</taxon>
        <taxon>Tracheophyta</taxon>
        <taxon>Spermatophyta</taxon>
        <taxon>Magnoliopsida</taxon>
        <taxon>eudicotyledons</taxon>
        <taxon>Gunneridae</taxon>
        <taxon>Pentapetalae</taxon>
        <taxon>rosids</taxon>
        <taxon>fabids</taxon>
        <taxon>Malpighiales</taxon>
        <taxon>Passifloraceae</taxon>
        <taxon>Turnera</taxon>
    </lineage>
</organism>
<evidence type="ECO:0000313" key="14">
    <source>
        <dbReference type="EMBL" id="KAJ4822642.1"/>
    </source>
</evidence>
<dbReference type="InterPro" id="IPR050665">
    <property type="entry name" value="Cytochrome_P450_Monooxygen"/>
</dbReference>
<dbReference type="InterPro" id="IPR001128">
    <property type="entry name" value="Cyt_P450"/>
</dbReference>
<keyword evidence="7 12" id="KW-0560">Oxidoreductase</keyword>
<evidence type="ECO:0000256" key="2">
    <source>
        <dbReference type="ARBA" id="ARBA00010617"/>
    </source>
</evidence>
<comment type="caution">
    <text evidence="14">The sequence shown here is derived from an EMBL/GenBank/DDBJ whole genome shotgun (WGS) entry which is preliminary data.</text>
</comment>
<dbReference type="InterPro" id="IPR036396">
    <property type="entry name" value="Cyt_P450_sf"/>
</dbReference>
<keyword evidence="3 11" id="KW-0349">Heme</keyword>
<evidence type="ECO:0000256" key="12">
    <source>
        <dbReference type="RuleBase" id="RU000461"/>
    </source>
</evidence>
<evidence type="ECO:0000256" key="8">
    <source>
        <dbReference type="ARBA" id="ARBA00023004"/>
    </source>
</evidence>
<comment type="cofactor">
    <cofactor evidence="11">
        <name>heme</name>
        <dbReference type="ChEBI" id="CHEBI:30413"/>
    </cofactor>
</comment>
<evidence type="ECO:0000256" key="4">
    <source>
        <dbReference type="ARBA" id="ARBA00022692"/>
    </source>
</evidence>
<dbReference type="EMBL" id="JAKUCV010007623">
    <property type="protein sequence ID" value="KAJ4822642.1"/>
    <property type="molecule type" value="Genomic_DNA"/>
</dbReference>
<dbReference type="SUPFAM" id="SSF48264">
    <property type="entry name" value="Cytochrome P450"/>
    <property type="match status" value="1"/>
</dbReference>
<reference evidence="14" key="2">
    <citation type="journal article" date="2023" name="Plants (Basel)">
        <title>Annotation of the Turnera subulata (Passifloraceae) Draft Genome Reveals the S-Locus Evolved after the Divergence of Turneroideae from Passifloroideae in a Stepwise Manner.</title>
        <authorList>
            <person name="Henning P.M."/>
            <person name="Roalson E.H."/>
            <person name="Mir W."/>
            <person name="McCubbin A.G."/>
            <person name="Shore J.S."/>
        </authorList>
    </citation>
    <scope>NUCLEOTIDE SEQUENCE</scope>
    <source>
        <strain evidence="14">F60SS</strain>
    </source>
</reference>
<dbReference type="Pfam" id="PF00067">
    <property type="entry name" value="p450"/>
    <property type="match status" value="1"/>
</dbReference>
<dbReference type="PANTHER" id="PTHR24282:SF233">
    <property type="entry name" value="CYTOCHROME P450"/>
    <property type="match status" value="1"/>
</dbReference>
<keyword evidence="5 11" id="KW-0479">Metal-binding</keyword>
<evidence type="ECO:0000256" key="10">
    <source>
        <dbReference type="ARBA" id="ARBA00023136"/>
    </source>
</evidence>
<evidence type="ECO:0000256" key="3">
    <source>
        <dbReference type="ARBA" id="ARBA00022617"/>
    </source>
</evidence>